<dbReference type="Proteomes" id="UP001595075">
    <property type="component" value="Unassembled WGS sequence"/>
</dbReference>
<sequence>MNEILQSAGQTPESELDAISFPPGSSISRDPFSSSHGSYNSSRSLPGSQDDHIATSREKLFREAYDKSEYTIEEVAPFDDIDVVKPWKRKLILFQPIVGILVFAAYGVYYGYRVWCNYQYRTHFGGRANASWIFIFAEGICIIPYGVWIMFHSLSAKERKRPKLRLRGDIVPAVDVLLTTCGEDVFMILNTIRAACNIDYPHNRFRIIICDDADDARLQEALRPIMVEFPFLFYNAREKTPGVPHHYKAGNLNSAINLAPSLHGGPGEYLATLDADMIPNKEWLRALLPHLILDPKMGLIAPPQIFYNAPLDDPLCQTMPDFINFLEIKKDTMGCAWCTGSGVVIKRFIVDGIGGWPVASMAEDQLLSFMMHGAGYSTAYLHEFMQVGMVPESIVSHLKQRTRWAVGTLESANACHWGLPGNNTKHMTLRQRLCIFTFAFTNIMMIPTFLCYLIIPALLYWGHDLMVYTTLDQLRWQIRLGTIWVFLLRVNDILASLPSGYIQAQRSAMSYQFMIPWVAVSILHCYILPKWLGGAELAFIPSGAIRDKLSERNSNRRANFLVRLKLIGWDCRVYVHLIFVGVCLGAAAVDWWRAWKIHRDSNDVVAALRHLLVNSMMAPLWWLMLTIGYLVPVVYILFPPSVPDREELWNFDPKTGVGYPKFKEMKQVWGVLPLLREIVWALTVVYCMILFVGTFVY</sequence>
<dbReference type="InterPro" id="IPR001173">
    <property type="entry name" value="Glyco_trans_2-like"/>
</dbReference>
<evidence type="ECO:0000313" key="10">
    <source>
        <dbReference type="EMBL" id="KAL2067572.1"/>
    </source>
</evidence>
<gene>
    <name evidence="10" type="ORF">VTL71DRAFT_1997</name>
</gene>
<feature type="transmembrane region" description="Helical" evidence="8">
    <location>
        <begin position="678"/>
        <end position="696"/>
    </location>
</feature>
<evidence type="ECO:0000256" key="8">
    <source>
        <dbReference type="SAM" id="Phobius"/>
    </source>
</evidence>
<keyword evidence="6 8" id="KW-0472">Membrane</keyword>
<accession>A0ABR4CD25</accession>
<feature type="compositionally biased region" description="Low complexity" evidence="7">
    <location>
        <begin position="33"/>
        <end position="44"/>
    </location>
</feature>
<dbReference type="Pfam" id="PF13632">
    <property type="entry name" value="Glyco_trans_2_3"/>
    <property type="match status" value="1"/>
</dbReference>
<feature type="transmembrane region" description="Helical" evidence="8">
    <location>
        <begin position="481"/>
        <end position="502"/>
    </location>
</feature>
<evidence type="ECO:0000256" key="5">
    <source>
        <dbReference type="ARBA" id="ARBA00022989"/>
    </source>
</evidence>
<dbReference type="PANTHER" id="PTHR43867">
    <property type="entry name" value="CELLULOSE SYNTHASE CATALYTIC SUBUNIT A [UDP-FORMING]"/>
    <property type="match status" value="1"/>
</dbReference>
<dbReference type="InterPro" id="IPR050321">
    <property type="entry name" value="Glycosyltr_2/OpgH_subfam"/>
</dbReference>
<proteinExistence type="predicted"/>
<dbReference type="InterPro" id="IPR029044">
    <property type="entry name" value="Nucleotide-diphossugar_trans"/>
</dbReference>
<evidence type="ECO:0000256" key="3">
    <source>
        <dbReference type="ARBA" id="ARBA00022679"/>
    </source>
</evidence>
<comment type="caution">
    <text evidence="10">The sequence shown here is derived from an EMBL/GenBank/DDBJ whole genome shotgun (WGS) entry which is preliminary data.</text>
</comment>
<evidence type="ECO:0000256" key="2">
    <source>
        <dbReference type="ARBA" id="ARBA00022676"/>
    </source>
</evidence>
<keyword evidence="2" id="KW-0328">Glycosyltransferase</keyword>
<name>A0ABR4CD25_9HELO</name>
<dbReference type="Gene3D" id="3.90.550.10">
    <property type="entry name" value="Spore Coat Polysaccharide Biosynthesis Protein SpsA, Chain A"/>
    <property type="match status" value="1"/>
</dbReference>
<reference evidence="10 11" key="1">
    <citation type="journal article" date="2024" name="Commun. Biol.">
        <title>Comparative genomic analysis of thermophilic fungi reveals convergent evolutionary adaptations and gene losses.</title>
        <authorList>
            <person name="Steindorff A.S."/>
            <person name="Aguilar-Pontes M.V."/>
            <person name="Robinson A.J."/>
            <person name="Andreopoulos B."/>
            <person name="LaButti K."/>
            <person name="Kuo A."/>
            <person name="Mondo S."/>
            <person name="Riley R."/>
            <person name="Otillar R."/>
            <person name="Haridas S."/>
            <person name="Lipzen A."/>
            <person name="Grimwood J."/>
            <person name="Schmutz J."/>
            <person name="Clum A."/>
            <person name="Reid I.D."/>
            <person name="Moisan M.C."/>
            <person name="Butler G."/>
            <person name="Nguyen T.T.M."/>
            <person name="Dewar K."/>
            <person name="Conant G."/>
            <person name="Drula E."/>
            <person name="Henrissat B."/>
            <person name="Hansel C."/>
            <person name="Singer S."/>
            <person name="Hutchinson M.I."/>
            <person name="de Vries R.P."/>
            <person name="Natvig D.O."/>
            <person name="Powell A.J."/>
            <person name="Tsang A."/>
            <person name="Grigoriev I.V."/>
        </authorList>
    </citation>
    <scope>NUCLEOTIDE SEQUENCE [LARGE SCALE GENOMIC DNA]</scope>
    <source>
        <strain evidence="10 11">CBS 494.80</strain>
    </source>
</reference>
<dbReference type="SUPFAM" id="SSF53448">
    <property type="entry name" value="Nucleotide-diphospho-sugar transferases"/>
    <property type="match status" value="1"/>
</dbReference>
<feature type="region of interest" description="Disordered" evidence="7">
    <location>
        <begin position="1"/>
        <end position="51"/>
    </location>
</feature>
<evidence type="ECO:0000256" key="6">
    <source>
        <dbReference type="ARBA" id="ARBA00023136"/>
    </source>
</evidence>
<feature type="transmembrane region" description="Helical" evidence="8">
    <location>
        <begin position="91"/>
        <end position="112"/>
    </location>
</feature>
<feature type="domain" description="Glycosyltransferase 2-like" evidence="9">
    <location>
        <begin position="271"/>
        <end position="458"/>
    </location>
</feature>
<feature type="compositionally biased region" description="Polar residues" evidence="7">
    <location>
        <begin position="23"/>
        <end position="32"/>
    </location>
</feature>
<feature type="transmembrane region" description="Helical" evidence="8">
    <location>
        <begin position="573"/>
        <end position="592"/>
    </location>
</feature>
<dbReference type="CDD" id="cd06421">
    <property type="entry name" value="CESA_CelA_like"/>
    <property type="match status" value="1"/>
</dbReference>
<evidence type="ECO:0000256" key="7">
    <source>
        <dbReference type="SAM" id="MobiDB-lite"/>
    </source>
</evidence>
<feature type="transmembrane region" description="Helical" evidence="8">
    <location>
        <begin position="619"/>
        <end position="638"/>
    </location>
</feature>
<organism evidence="10 11">
    <name type="scientific">Oculimacula yallundae</name>
    <dbReference type="NCBI Taxonomy" id="86028"/>
    <lineage>
        <taxon>Eukaryota</taxon>
        <taxon>Fungi</taxon>
        <taxon>Dikarya</taxon>
        <taxon>Ascomycota</taxon>
        <taxon>Pezizomycotina</taxon>
        <taxon>Leotiomycetes</taxon>
        <taxon>Helotiales</taxon>
        <taxon>Ploettnerulaceae</taxon>
        <taxon>Oculimacula</taxon>
    </lineage>
</organism>
<keyword evidence="4 8" id="KW-0812">Transmembrane</keyword>
<keyword evidence="11" id="KW-1185">Reference proteome</keyword>
<feature type="transmembrane region" description="Helical" evidence="8">
    <location>
        <begin position="433"/>
        <end position="461"/>
    </location>
</feature>
<evidence type="ECO:0000313" key="11">
    <source>
        <dbReference type="Proteomes" id="UP001595075"/>
    </source>
</evidence>
<feature type="transmembrane region" description="Helical" evidence="8">
    <location>
        <begin position="132"/>
        <end position="151"/>
    </location>
</feature>
<protein>
    <recommendedName>
        <fullName evidence="9">Glycosyltransferase 2-like domain-containing protein</fullName>
    </recommendedName>
</protein>
<evidence type="ECO:0000256" key="4">
    <source>
        <dbReference type="ARBA" id="ARBA00022692"/>
    </source>
</evidence>
<evidence type="ECO:0000259" key="9">
    <source>
        <dbReference type="Pfam" id="PF13632"/>
    </source>
</evidence>
<dbReference type="EMBL" id="JAZHXI010000010">
    <property type="protein sequence ID" value="KAL2067572.1"/>
    <property type="molecule type" value="Genomic_DNA"/>
</dbReference>
<keyword evidence="5 8" id="KW-1133">Transmembrane helix</keyword>
<keyword evidence="3" id="KW-0808">Transferase</keyword>
<comment type="subcellular location">
    <subcellularLocation>
        <location evidence="1">Membrane</location>
        <topology evidence="1">Multi-pass membrane protein</topology>
    </subcellularLocation>
</comment>
<feature type="compositionally biased region" description="Polar residues" evidence="7">
    <location>
        <begin position="1"/>
        <end position="13"/>
    </location>
</feature>
<dbReference type="PANTHER" id="PTHR43867:SF2">
    <property type="entry name" value="CELLULOSE SYNTHASE CATALYTIC SUBUNIT A [UDP-FORMING]"/>
    <property type="match status" value="1"/>
</dbReference>
<evidence type="ECO:0000256" key="1">
    <source>
        <dbReference type="ARBA" id="ARBA00004141"/>
    </source>
</evidence>